<reference evidence="1 2" key="1">
    <citation type="journal article" date="2019" name="PLoS Negl. Trop. Dis.">
        <title>Whole genome sequencing of Entamoeba nuttalli reveals mammalian host-related molecular signatures and a novel octapeptide-repeat surface protein.</title>
        <authorList>
            <person name="Tanaka M."/>
            <person name="Makiuchi T."/>
            <person name="Komiyama T."/>
            <person name="Shiina T."/>
            <person name="Osaki K."/>
            <person name="Tachibana H."/>
        </authorList>
    </citation>
    <scope>NUCLEOTIDE SEQUENCE [LARGE SCALE GENOMIC DNA]</scope>
    <source>
        <strain evidence="1 2">P19-061405</strain>
    </source>
</reference>
<accession>A0ABQ0DYU9</accession>
<organism evidence="1 2">
    <name type="scientific">Entamoeba nuttalli</name>
    <dbReference type="NCBI Taxonomy" id="412467"/>
    <lineage>
        <taxon>Eukaryota</taxon>
        <taxon>Amoebozoa</taxon>
        <taxon>Evosea</taxon>
        <taxon>Archamoebae</taxon>
        <taxon>Mastigamoebida</taxon>
        <taxon>Entamoebidae</taxon>
        <taxon>Entamoeba</taxon>
    </lineage>
</organism>
<dbReference type="EMBL" id="BAAFRS010000364">
    <property type="protein sequence ID" value="GAB1227927.1"/>
    <property type="molecule type" value="Genomic_DNA"/>
</dbReference>
<evidence type="ECO:0000313" key="2">
    <source>
        <dbReference type="Proteomes" id="UP001628156"/>
    </source>
</evidence>
<proteinExistence type="predicted"/>
<protein>
    <submittedName>
        <fullName evidence="1">Uncharacterized protein</fullName>
    </submittedName>
</protein>
<gene>
    <name evidence="1" type="ORF">ENUP19_0364G0064</name>
</gene>
<evidence type="ECO:0000313" key="1">
    <source>
        <dbReference type="EMBL" id="GAB1227927.1"/>
    </source>
</evidence>
<keyword evidence="2" id="KW-1185">Reference proteome</keyword>
<name>A0ABQ0DYU9_9EUKA</name>
<dbReference type="Proteomes" id="UP001628156">
    <property type="component" value="Unassembled WGS sequence"/>
</dbReference>
<comment type="caution">
    <text evidence="1">The sequence shown here is derived from an EMBL/GenBank/DDBJ whole genome shotgun (WGS) entry which is preliminary data.</text>
</comment>
<sequence>MEMKINSVILNNLRKLEHHNNNKSFPLKLNIIIVYDSNPKDSSLYYDLLQTLMKSIISSYKLPLNYLKTNRTNCIKRIY</sequence>